<reference evidence="2 3" key="1">
    <citation type="submission" date="2024-09" db="EMBL/GenBank/DDBJ databases">
        <title>Rethinking Asexuality: The Enigmatic Case of Functional Sexual Genes in Lepraria (Stereocaulaceae).</title>
        <authorList>
            <person name="Doellman M."/>
            <person name="Sun Y."/>
            <person name="Barcenas-Pena A."/>
            <person name="Lumbsch H.T."/>
            <person name="Grewe F."/>
        </authorList>
    </citation>
    <scope>NUCLEOTIDE SEQUENCE [LARGE SCALE GENOMIC DNA]</scope>
    <source>
        <strain evidence="2 3">Mercado 3170</strain>
    </source>
</reference>
<dbReference type="InterPro" id="IPR025714">
    <property type="entry name" value="Methyltranfer_dom"/>
</dbReference>
<keyword evidence="3" id="KW-1185">Reference proteome</keyword>
<protein>
    <recommendedName>
        <fullName evidence="1">Methyltransferase domain-containing protein</fullName>
    </recommendedName>
</protein>
<dbReference type="PANTHER" id="PTHR12496">
    <property type="entry name" value="CGI-41 METHYLTRANSFERASE"/>
    <property type="match status" value="1"/>
</dbReference>
<accession>A0ABR3ZYI1</accession>
<gene>
    <name evidence="2" type="ORF">N7G274_009471</name>
</gene>
<evidence type="ECO:0000259" key="1">
    <source>
        <dbReference type="Pfam" id="PF13679"/>
    </source>
</evidence>
<dbReference type="Pfam" id="PF13679">
    <property type="entry name" value="Methyltransf_32"/>
    <property type="match status" value="1"/>
</dbReference>
<organism evidence="2 3">
    <name type="scientific">Stereocaulon virgatum</name>
    <dbReference type="NCBI Taxonomy" id="373712"/>
    <lineage>
        <taxon>Eukaryota</taxon>
        <taxon>Fungi</taxon>
        <taxon>Dikarya</taxon>
        <taxon>Ascomycota</taxon>
        <taxon>Pezizomycotina</taxon>
        <taxon>Lecanoromycetes</taxon>
        <taxon>OSLEUM clade</taxon>
        <taxon>Lecanoromycetidae</taxon>
        <taxon>Lecanorales</taxon>
        <taxon>Lecanorineae</taxon>
        <taxon>Stereocaulaceae</taxon>
        <taxon>Stereocaulon</taxon>
    </lineage>
</organism>
<proteinExistence type="predicted"/>
<evidence type="ECO:0000313" key="3">
    <source>
        <dbReference type="Proteomes" id="UP001590950"/>
    </source>
</evidence>
<evidence type="ECO:0000313" key="2">
    <source>
        <dbReference type="EMBL" id="KAL2037746.1"/>
    </source>
</evidence>
<dbReference type="PANTHER" id="PTHR12496:SF0">
    <property type="entry name" value="METHYLTRANSFERASE DOMAIN-CONTAINING PROTEIN"/>
    <property type="match status" value="1"/>
</dbReference>
<feature type="domain" description="Methyltransferase" evidence="1">
    <location>
        <begin position="161"/>
        <end position="371"/>
    </location>
</feature>
<sequence>MQVSHPLPLSSRFADPEDYVKSLLSFITTSERFQKLCGGVHILDFLTKEPDLYSAVLPREWVHWFQLHDVTSILDLLMREDLKVIDSLRVLSDIPSSGQRRVDATWRGAPCPPSTLLEYIQMIRKHALNQDFKIYKQRACTNAESESGPLPRHVAVGMKPKKIHEVENFVKYIGSLVSDIDGSSSHNITHVVDFGSGQNYLGRALASPPHNQHIIALESKQHNITGAKIMDITAKLAEKEKIMRNKKQFRKDSRVIDIAQSLNGNMYSEDGPCSARPLDQFSTLTPKAHGENGIIQYMETRIKNGDLSDVLDRVEPGFLSQTNGATSGPRLMVISLHSCGNLLHHGLRSLTLNRSVKAVAMVGCCYNLVTERLGPPTYKIPSLRSSNLRLSETSAACDPHGFPMSERLAKHKHQHGEGIRLNITARMMACQAPQNWTATDCESFFTRHFYRALLQRIFLDRGVVGSPLDTDFESTGRSPRGWTGAGPALTIGSLRKACYTSFRAYVRGAISKLAEDPVRGSEVIERLHSLTDEDIVRYEEQYKEKKKELSVIWSLMAFSASVVESTIVVDRWLWLKEQDEVKDAWVEAVFDYKQSPRNLVVVGIKKWD</sequence>
<dbReference type="InterPro" id="IPR052220">
    <property type="entry name" value="METTL25"/>
</dbReference>
<dbReference type="EMBL" id="JBEFKJ010000037">
    <property type="protein sequence ID" value="KAL2037746.1"/>
    <property type="molecule type" value="Genomic_DNA"/>
</dbReference>
<name>A0ABR3ZYI1_9LECA</name>
<comment type="caution">
    <text evidence="2">The sequence shown here is derived from an EMBL/GenBank/DDBJ whole genome shotgun (WGS) entry which is preliminary data.</text>
</comment>
<dbReference type="Proteomes" id="UP001590950">
    <property type="component" value="Unassembled WGS sequence"/>
</dbReference>